<feature type="region of interest" description="Disordered" evidence="1">
    <location>
        <begin position="1"/>
        <end position="29"/>
    </location>
</feature>
<evidence type="ECO:0000256" key="1">
    <source>
        <dbReference type="SAM" id="MobiDB-lite"/>
    </source>
</evidence>
<proteinExistence type="predicted"/>
<feature type="compositionally biased region" description="Polar residues" evidence="1">
    <location>
        <begin position="1"/>
        <end position="17"/>
    </location>
</feature>
<reference evidence="4" key="1">
    <citation type="submission" date="2017-02" db="UniProtKB">
        <authorList>
            <consortium name="WormBaseParasite"/>
        </authorList>
    </citation>
    <scope>IDENTIFICATION</scope>
</reference>
<name>A0A0N5CZX3_THECL</name>
<accession>A0A0N5CZX3</accession>
<organism evidence="4">
    <name type="scientific">Thelazia callipaeda</name>
    <name type="common">Oriental eyeworm</name>
    <name type="synonym">Parasitic nematode</name>
    <dbReference type="NCBI Taxonomy" id="103827"/>
    <lineage>
        <taxon>Eukaryota</taxon>
        <taxon>Metazoa</taxon>
        <taxon>Ecdysozoa</taxon>
        <taxon>Nematoda</taxon>
        <taxon>Chromadorea</taxon>
        <taxon>Rhabditida</taxon>
        <taxon>Spirurina</taxon>
        <taxon>Spiruromorpha</taxon>
        <taxon>Thelazioidea</taxon>
        <taxon>Thelaziidae</taxon>
        <taxon>Thelazia</taxon>
    </lineage>
</organism>
<evidence type="ECO:0000313" key="4">
    <source>
        <dbReference type="WBParaSite" id="TCLT_0000606501-mRNA-1"/>
    </source>
</evidence>
<dbReference type="OMA" id="ILHTTII"/>
<reference evidence="2 3" key="2">
    <citation type="submission" date="2018-11" db="EMBL/GenBank/DDBJ databases">
        <authorList>
            <consortium name="Pathogen Informatics"/>
        </authorList>
    </citation>
    <scope>NUCLEOTIDE SEQUENCE [LARGE SCALE GENOMIC DNA]</scope>
</reference>
<dbReference type="WBParaSite" id="TCLT_0000606501-mRNA-1">
    <property type="protein sequence ID" value="TCLT_0000606501-mRNA-1"/>
    <property type="gene ID" value="TCLT_0000606501"/>
</dbReference>
<evidence type="ECO:0000313" key="3">
    <source>
        <dbReference type="Proteomes" id="UP000276776"/>
    </source>
</evidence>
<dbReference type="Proteomes" id="UP000276776">
    <property type="component" value="Unassembled WGS sequence"/>
</dbReference>
<evidence type="ECO:0000313" key="2">
    <source>
        <dbReference type="EMBL" id="VDN03372.1"/>
    </source>
</evidence>
<keyword evidence="3" id="KW-1185">Reference proteome</keyword>
<gene>
    <name evidence="2" type="ORF">TCLT_LOCUS6054</name>
</gene>
<protein>
    <submittedName>
        <fullName evidence="4">Ovule protein</fullName>
    </submittedName>
</protein>
<dbReference type="EMBL" id="UYYF01004385">
    <property type="protein sequence ID" value="VDN03372.1"/>
    <property type="molecule type" value="Genomic_DNA"/>
</dbReference>
<sequence length="97" mass="10924">MDQNETDQISISSSTSRAEQDSRSTVHHRYNPCMNQTNLARNIVLEPPSQVFNSPSVVLSNFASINSNPDIKHRLSSSLSRISTSSCSFRQRLVIWD</sequence>
<dbReference type="AlphaFoldDB" id="A0A0N5CZX3"/>